<dbReference type="PANTHER" id="PTHR12128:SF66">
    <property type="entry name" value="4-HYDROXY-2-OXOGLUTARATE ALDOLASE, MITOCHONDRIAL"/>
    <property type="match status" value="1"/>
</dbReference>
<sequence>MKNTIFTGAGIAVVTPMKQDGSIDWENYGRMLDWQIDNKADAIIVCGTTGESSTLNDEEHIESIRFVQNHVNGRIPVIAGAGSNETAYAIKLAKESKALGVDGILVVTPYYNKTSQRGLIAHYNAIADATDLPVIVYSVAGRTGLNVTPATCKELAKHPNIVAIKEASGNISQVASIRHLCGDDLDVYSGNDDMIVPILSLGGKGVISVLANICPKETHDICQLYFDGKVKEAEKLQLDYLDLIQALFVDVNPIPVKEAVAAMGFGANFCRMPLYGMDDSGKKVLMDAMKAHGLL</sequence>
<dbReference type="PRINTS" id="PR00146">
    <property type="entry name" value="DHPICSNTHASE"/>
</dbReference>
<evidence type="ECO:0000313" key="17">
    <source>
        <dbReference type="Proteomes" id="UP000610760"/>
    </source>
</evidence>
<keyword evidence="6 12" id="KW-0028">Amino-acid biosynthesis</keyword>
<name>A0A926I6N3_9FIRM</name>
<gene>
    <name evidence="12" type="primary">dapA</name>
    <name evidence="16" type="ORF">H8710_03700</name>
</gene>
<evidence type="ECO:0000256" key="1">
    <source>
        <dbReference type="ARBA" id="ARBA00003294"/>
    </source>
</evidence>
<dbReference type="Proteomes" id="UP000610760">
    <property type="component" value="Unassembled WGS sequence"/>
</dbReference>
<dbReference type="EMBL" id="JACRSV010000001">
    <property type="protein sequence ID" value="MBC8559169.1"/>
    <property type="molecule type" value="Genomic_DNA"/>
</dbReference>
<comment type="subunit">
    <text evidence="12">Homotetramer; dimer of dimers.</text>
</comment>
<evidence type="ECO:0000256" key="8">
    <source>
        <dbReference type="ARBA" id="ARBA00023154"/>
    </source>
</evidence>
<dbReference type="GO" id="GO:0009089">
    <property type="term" value="P:lysine biosynthetic process via diaminopimelate"/>
    <property type="evidence" value="ECO:0007669"/>
    <property type="project" value="UniProtKB-UniRule"/>
</dbReference>
<dbReference type="InterPro" id="IPR002220">
    <property type="entry name" value="DapA-like"/>
</dbReference>
<evidence type="ECO:0000256" key="9">
    <source>
        <dbReference type="ARBA" id="ARBA00023239"/>
    </source>
</evidence>
<dbReference type="GO" id="GO:0019877">
    <property type="term" value="P:diaminopimelate biosynthetic process"/>
    <property type="evidence" value="ECO:0007669"/>
    <property type="project" value="UniProtKB-UniRule"/>
</dbReference>
<accession>A0A926I6N3</accession>
<feature type="site" description="Part of a proton relay during catalysis" evidence="12">
    <location>
        <position position="111"/>
    </location>
</feature>
<evidence type="ECO:0000256" key="10">
    <source>
        <dbReference type="ARBA" id="ARBA00023270"/>
    </source>
</evidence>
<dbReference type="PIRSF" id="PIRSF001365">
    <property type="entry name" value="DHDPS"/>
    <property type="match status" value="1"/>
</dbReference>
<feature type="active site" description="Schiff-base intermediate with substrate" evidence="12 14">
    <location>
        <position position="165"/>
    </location>
</feature>
<evidence type="ECO:0000256" key="12">
    <source>
        <dbReference type="HAMAP-Rule" id="MF_00418"/>
    </source>
</evidence>
<feature type="active site" description="Proton donor/acceptor" evidence="12 14">
    <location>
        <position position="137"/>
    </location>
</feature>
<evidence type="ECO:0000256" key="7">
    <source>
        <dbReference type="ARBA" id="ARBA00022915"/>
    </source>
</evidence>
<comment type="function">
    <text evidence="1 12">Catalyzes the condensation of (S)-aspartate-beta-semialdehyde [(S)-ASA] and pyruvate to 4-hydroxy-tetrahydrodipicolinate (HTPA).</text>
</comment>
<comment type="caution">
    <text evidence="16">The sequence shown here is derived from an EMBL/GenBank/DDBJ whole genome shotgun (WGS) entry which is preliminary data.</text>
</comment>
<evidence type="ECO:0000256" key="2">
    <source>
        <dbReference type="ARBA" id="ARBA00005120"/>
    </source>
</evidence>
<dbReference type="GO" id="GO:0008840">
    <property type="term" value="F:4-hydroxy-tetrahydrodipicolinate synthase activity"/>
    <property type="evidence" value="ECO:0007669"/>
    <property type="project" value="UniProtKB-UniRule"/>
</dbReference>
<keyword evidence="7 12" id="KW-0220">Diaminopimelate biosynthesis</keyword>
<proteinExistence type="inferred from homology"/>
<organism evidence="16 17">
    <name type="scientific">Fumia xinanensis</name>
    <dbReference type="NCBI Taxonomy" id="2763659"/>
    <lineage>
        <taxon>Bacteria</taxon>
        <taxon>Bacillati</taxon>
        <taxon>Bacillota</taxon>
        <taxon>Clostridia</taxon>
        <taxon>Eubacteriales</taxon>
        <taxon>Oscillospiraceae</taxon>
        <taxon>Fumia</taxon>
    </lineage>
</organism>
<keyword evidence="10 12" id="KW-0704">Schiff base</keyword>
<comment type="similarity">
    <text evidence="3 12 13">Belongs to the DapA family.</text>
</comment>
<comment type="caution">
    <text evidence="12">Was originally thought to be a dihydrodipicolinate synthase (DHDPS), catalyzing the condensation of (S)-aspartate-beta-semialdehyde [(S)-ASA] and pyruvate to dihydrodipicolinate (DHDP). However, it was shown in E.coli that the product of the enzymatic reaction is not dihydrodipicolinate but in fact (4S)-4-hydroxy-2,3,4,5-tetrahydro-(2S)-dipicolinic acid (HTPA), and that the consecutive dehydration reaction leading to DHDP is not spontaneous but catalyzed by DapB.</text>
</comment>
<evidence type="ECO:0000256" key="13">
    <source>
        <dbReference type="PIRNR" id="PIRNR001365"/>
    </source>
</evidence>
<feature type="site" description="Part of a proton relay during catalysis" evidence="12">
    <location>
        <position position="48"/>
    </location>
</feature>
<comment type="catalytic activity">
    <reaction evidence="11 12">
        <text>L-aspartate 4-semialdehyde + pyruvate = (2S,4S)-4-hydroxy-2,3,4,5-tetrahydrodipicolinate + H2O + H(+)</text>
        <dbReference type="Rhea" id="RHEA:34171"/>
        <dbReference type="ChEBI" id="CHEBI:15361"/>
        <dbReference type="ChEBI" id="CHEBI:15377"/>
        <dbReference type="ChEBI" id="CHEBI:15378"/>
        <dbReference type="ChEBI" id="CHEBI:67139"/>
        <dbReference type="ChEBI" id="CHEBI:537519"/>
        <dbReference type="EC" id="4.3.3.7"/>
    </reaction>
</comment>
<dbReference type="PANTHER" id="PTHR12128">
    <property type="entry name" value="DIHYDRODIPICOLINATE SYNTHASE"/>
    <property type="match status" value="1"/>
</dbReference>
<dbReference type="RefSeq" id="WP_249294054.1">
    <property type="nucleotide sequence ID" value="NZ_JACRSV010000001.1"/>
</dbReference>
<dbReference type="SUPFAM" id="SSF51569">
    <property type="entry name" value="Aldolase"/>
    <property type="match status" value="1"/>
</dbReference>
<dbReference type="PROSITE" id="PS00665">
    <property type="entry name" value="DHDPS_1"/>
    <property type="match status" value="1"/>
</dbReference>
<evidence type="ECO:0000256" key="15">
    <source>
        <dbReference type="PIRSR" id="PIRSR001365-2"/>
    </source>
</evidence>
<evidence type="ECO:0000256" key="3">
    <source>
        <dbReference type="ARBA" id="ARBA00007592"/>
    </source>
</evidence>
<evidence type="ECO:0000313" key="16">
    <source>
        <dbReference type="EMBL" id="MBC8559169.1"/>
    </source>
</evidence>
<keyword evidence="5 12" id="KW-0963">Cytoplasm</keyword>
<evidence type="ECO:0000256" key="6">
    <source>
        <dbReference type="ARBA" id="ARBA00022605"/>
    </source>
</evidence>
<evidence type="ECO:0000256" key="5">
    <source>
        <dbReference type="ARBA" id="ARBA00022490"/>
    </source>
</evidence>
<dbReference type="InterPro" id="IPR020624">
    <property type="entry name" value="Schiff_base-form_aldolases_CS"/>
</dbReference>
<evidence type="ECO:0000256" key="4">
    <source>
        <dbReference type="ARBA" id="ARBA00012086"/>
    </source>
</evidence>
<comment type="pathway">
    <text evidence="2 12">Amino-acid biosynthesis; L-lysine biosynthesis via DAP pathway; (S)-tetrahydrodipicolinate from L-aspartate: step 3/4.</text>
</comment>
<feature type="binding site" evidence="12 15">
    <location>
        <position position="207"/>
    </location>
    <ligand>
        <name>pyruvate</name>
        <dbReference type="ChEBI" id="CHEBI:15361"/>
    </ligand>
</feature>
<dbReference type="Gene3D" id="3.20.20.70">
    <property type="entry name" value="Aldolase class I"/>
    <property type="match status" value="1"/>
</dbReference>
<dbReference type="CDD" id="cd00950">
    <property type="entry name" value="DHDPS"/>
    <property type="match status" value="1"/>
</dbReference>
<dbReference type="HAMAP" id="MF_00418">
    <property type="entry name" value="DapA"/>
    <property type="match status" value="1"/>
</dbReference>
<dbReference type="AlphaFoldDB" id="A0A926I6N3"/>
<dbReference type="GO" id="GO:0005829">
    <property type="term" value="C:cytosol"/>
    <property type="evidence" value="ECO:0007669"/>
    <property type="project" value="TreeGrafter"/>
</dbReference>
<comment type="subcellular location">
    <subcellularLocation>
        <location evidence="12">Cytoplasm</location>
    </subcellularLocation>
</comment>
<feature type="binding site" evidence="12 15">
    <location>
        <position position="49"/>
    </location>
    <ligand>
        <name>pyruvate</name>
        <dbReference type="ChEBI" id="CHEBI:15361"/>
    </ligand>
</feature>
<keyword evidence="17" id="KW-1185">Reference proteome</keyword>
<dbReference type="SMART" id="SM01130">
    <property type="entry name" value="DHDPS"/>
    <property type="match status" value="1"/>
</dbReference>
<dbReference type="EC" id="4.3.3.7" evidence="4 12"/>
<dbReference type="NCBIfam" id="TIGR00674">
    <property type="entry name" value="dapA"/>
    <property type="match status" value="1"/>
</dbReference>
<dbReference type="InterPro" id="IPR013785">
    <property type="entry name" value="Aldolase_TIM"/>
</dbReference>
<keyword evidence="9 12" id="KW-0456">Lyase</keyword>
<dbReference type="Pfam" id="PF00701">
    <property type="entry name" value="DHDPS"/>
    <property type="match status" value="1"/>
</dbReference>
<evidence type="ECO:0000256" key="14">
    <source>
        <dbReference type="PIRSR" id="PIRSR001365-1"/>
    </source>
</evidence>
<dbReference type="InterPro" id="IPR005263">
    <property type="entry name" value="DapA"/>
</dbReference>
<keyword evidence="8 12" id="KW-0457">Lysine biosynthesis</keyword>
<protein>
    <recommendedName>
        <fullName evidence="4 12">4-hydroxy-tetrahydrodipicolinate synthase</fullName>
        <shortName evidence="12">HTPA synthase</shortName>
        <ecNumber evidence="4 12">4.3.3.7</ecNumber>
    </recommendedName>
</protein>
<reference evidence="16" key="1">
    <citation type="submission" date="2020-08" db="EMBL/GenBank/DDBJ databases">
        <title>Genome public.</title>
        <authorList>
            <person name="Liu C."/>
            <person name="Sun Q."/>
        </authorList>
    </citation>
    <scope>NUCLEOTIDE SEQUENCE</scope>
    <source>
        <strain evidence="16">NSJ-33</strain>
    </source>
</reference>
<evidence type="ECO:0000256" key="11">
    <source>
        <dbReference type="ARBA" id="ARBA00047836"/>
    </source>
</evidence>